<dbReference type="RefSeq" id="XP_019640519.1">
    <property type="nucleotide sequence ID" value="XM_019784960.1"/>
</dbReference>
<dbReference type="GO" id="GO:0007214">
    <property type="term" value="P:gamma-aminobutyric acid signaling pathway"/>
    <property type="evidence" value="ECO:0007669"/>
    <property type="project" value="TreeGrafter"/>
</dbReference>
<feature type="transmembrane region" description="Helical" evidence="11">
    <location>
        <begin position="495"/>
        <end position="514"/>
    </location>
</feature>
<evidence type="ECO:0000256" key="9">
    <source>
        <dbReference type="ARBA" id="ARBA00023224"/>
    </source>
</evidence>
<dbReference type="Pfam" id="PF01094">
    <property type="entry name" value="ANF_receptor"/>
    <property type="match status" value="1"/>
</dbReference>
<evidence type="ECO:0000256" key="8">
    <source>
        <dbReference type="ARBA" id="ARBA00023180"/>
    </source>
</evidence>
<evidence type="ECO:0000256" key="7">
    <source>
        <dbReference type="ARBA" id="ARBA00023170"/>
    </source>
</evidence>
<comment type="similarity">
    <text evidence="2">Belongs to the G-protein coupled receptor 3 family. GABA-B receptor subfamily.</text>
</comment>
<dbReference type="PRINTS" id="PR01177">
    <property type="entry name" value="GABAB1RECPTR"/>
</dbReference>
<evidence type="ECO:0000313" key="14">
    <source>
        <dbReference type="Proteomes" id="UP000515135"/>
    </source>
</evidence>
<gene>
    <name evidence="15" type="primary">LOC109482273</name>
</gene>
<keyword evidence="6 11" id="KW-0472">Membrane</keyword>
<feature type="signal peptide" evidence="12">
    <location>
        <begin position="1"/>
        <end position="23"/>
    </location>
</feature>
<dbReference type="GO" id="GO:0004965">
    <property type="term" value="F:G protein-coupled GABA receptor activity"/>
    <property type="evidence" value="ECO:0007669"/>
    <property type="project" value="InterPro"/>
</dbReference>
<keyword evidence="8" id="KW-0325">Glycoprotein</keyword>
<dbReference type="Gene3D" id="3.40.50.2300">
    <property type="match status" value="2"/>
</dbReference>
<accession>A0A6P5A2E2</accession>
<dbReference type="OrthoDB" id="17569at2759"/>
<dbReference type="GO" id="GO:0038039">
    <property type="term" value="C:G protein-coupled receptor heterodimeric complex"/>
    <property type="evidence" value="ECO:0007669"/>
    <property type="project" value="TreeGrafter"/>
</dbReference>
<sequence length="890" mass="100656">MLRLSMVLIWLACGRGLLPGTDASKPGKTELYIGGIFPMTGGGWSGGQACLPAALMALEDVNNREDILPGYHLNMIHNDSECNPGIGTNVMYRLVYHPPPKLMLLTGCSSVSTHIAEAAHMWNLMVLAYGSSSPALSDRKRFRTFFRTHPSAVLHNQARIRMFQYYRWSKISIIQETQEVFTSTIEDLEKRAKEANITIATRQSFLSDPTNAVRSLKRQDARIIVGVFYEDMALKVFCQVYKEKMYGKRYVWFIIGWYPDNWYQKVEDNDVNCTVAQMREALQGHFTTEMTMRSLDDTPSFSGLNVSRFDEELLDKLNNSDPNDTPGYPEAPLAYDAVWALALALNQTITRLTEKGVNVGLDKFTYDNSTIFREFYRAMDSTSFQGVSGPVQFLSTGDRLTLTQIEQMWDGKYYKIGYYDNKNNNWTLNHSFVRWNGPHPPYDRTRVVEDLRLVSMELYVGMCSSALIAMLAAFGCLVFNVLNRNVRYIAMSQPGLNNIAVLGCVTCLSCIFLFGLDNSNLSEDQFTTLCQVRTWVLVVGFTLAVGSMFSKIWRVHRLTTRAREEDKVVEAWKLYALLGLFLAIDVIIMIAWQLTNPMTRYLEEFPQEVPEGNDDILIQPKLEHCTCDNFTIWLGVLYGYKGLLLLFGVFLAYETRDVNIKDINDTRYVGMSIYNIVVLCLITAPVTILISSQQDATFAFTSLAILFCTVITLGLIFIPKIMNYKQKSIEETSQPLQTPGVTQEEEEKQKRLQEENDTMKKQISQKEERIRELQKSLKELLKEGQKMTTTFLAPPGVGRLRSTGNNVGRFSSSSMVSSSVVSSYVSSAAEVFEEVLDTPPPKYRGKAPSISFDVGDETIERVPDHVTLPTVKVTLSEEPAEDGGQFESFL</sequence>
<keyword evidence="7" id="KW-0675">Receptor</keyword>
<evidence type="ECO:0000256" key="6">
    <source>
        <dbReference type="ARBA" id="ARBA00023136"/>
    </source>
</evidence>
<dbReference type="InterPro" id="IPR028082">
    <property type="entry name" value="Peripla_BP_I"/>
</dbReference>
<dbReference type="SUPFAM" id="SSF53822">
    <property type="entry name" value="Periplasmic binding protein-like I"/>
    <property type="match status" value="1"/>
</dbReference>
<evidence type="ECO:0000256" key="5">
    <source>
        <dbReference type="ARBA" id="ARBA00023040"/>
    </source>
</evidence>
<dbReference type="PROSITE" id="PS50259">
    <property type="entry name" value="G_PROTEIN_RECEP_F3_4"/>
    <property type="match status" value="1"/>
</dbReference>
<keyword evidence="14" id="KW-1185">Reference proteome</keyword>
<feature type="transmembrane region" description="Helical" evidence="11">
    <location>
        <begin position="673"/>
        <end position="692"/>
    </location>
</feature>
<dbReference type="AlphaFoldDB" id="A0A6P5A2E2"/>
<dbReference type="PRINTS" id="PR01176">
    <property type="entry name" value="GABABRECEPTR"/>
</dbReference>
<keyword evidence="5" id="KW-0297">G-protein coupled receptor</keyword>
<name>A0A6P5A2E2_BRABE</name>
<dbReference type="InterPro" id="IPR002455">
    <property type="entry name" value="GPCR3_GABA-B"/>
</dbReference>
<protein>
    <submittedName>
        <fullName evidence="15">LOW QUALITY PROTEIN: gamma-aminobutyric acid type B receptor subunit 1-like</fullName>
    </submittedName>
</protein>
<reference evidence="15" key="1">
    <citation type="submission" date="2025-08" db="UniProtKB">
        <authorList>
            <consortium name="RefSeq"/>
        </authorList>
    </citation>
    <scope>IDENTIFICATION</scope>
    <source>
        <tissue evidence="15">Gonad</tissue>
    </source>
</reference>
<evidence type="ECO:0000259" key="13">
    <source>
        <dbReference type="PROSITE" id="PS50259"/>
    </source>
</evidence>
<evidence type="ECO:0000256" key="11">
    <source>
        <dbReference type="SAM" id="Phobius"/>
    </source>
</evidence>
<evidence type="ECO:0000256" key="4">
    <source>
        <dbReference type="ARBA" id="ARBA00022989"/>
    </source>
</evidence>
<dbReference type="FunFam" id="3.40.50.2300:FF:000056">
    <property type="entry name" value="Gamma-aminobutyric acid type B receptor subunit 1"/>
    <property type="match status" value="1"/>
</dbReference>
<dbReference type="PANTHER" id="PTHR10519">
    <property type="entry name" value="GABA-B RECEPTOR"/>
    <property type="match status" value="1"/>
</dbReference>
<keyword evidence="4 11" id="KW-1133">Transmembrane helix</keyword>
<feature type="compositionally biased region" description="Basic and acidic residues" evidence="10">
    <location>
        <begin position="747"/>
        <end position="766"/>
    </location>
</feature>
<dbReference type="Proteomes" id="UP000515135">
    <property type="component" value="Unplaced"/>
</dbReference>
<feature type="transmembrane region" description="Helical" evidence="11">
    <location>
        <begin position="574"/>
        <end position="594"/>
    </location>
</feature>
<keyword evidence="12" id="KW-0732">Signal</keyword>
<feature type="transmembrane region" description="Helical" evidence="11">
    <location>
        <begin position="698"/>
        <end position="718"/>
    </location>
</feature>
<dbReference type="GeneID" id="109482273"/>
<feature type="domain" description="G-protein coupled receptors family 3 profile" evidence="13">
    <location>
        <begin position="465"/>
        <end position="721"/>
    </location>
</feature>
<feature type="transmembrane region" description="Helical" evidence="11">
    <location>
        <begin position="458"/>
        <end position="483"/>
    </location>
</feature>
<keyword evidence="9" id="KW-0807">Transducer</keyword>
<feature type="transmembrane region" description="Helical" evidence="11">
    <location>
        <begin position="534"/>
        <end position="553"/>
    </location>
</feature>
<evidence type="ECO:0000256" key="3">
    <source>
        <dbReference type="ARBA" id="ARBA00022692"/>
    </source>
</evidence>
<evidence type="ECO:0000256" key="10">
    <source>
        <dbReference type="SAM" id="MobiDB-lite"/>
    </source>
</evidence>
<proteinExistence type="inferred from homology"/>
<keyword evidence="3 11" id="KW-0812">Transmembrane</keyword>
<dbReference type="PANTHER" id="PTHR10519:SF77">
    <property type="entry name" value="GAMMA-AMINOBUTYRIC ACID TYPE B RECEPTOR SUBUNIT 1"/>
    <property type="match status" value="1"/>
</dbReference>
<evidence type="ECO:0000313" key="15">
    <source>
        <dbReference type="RefSeq" id="XP_019640519.1"/>
    </source>
</evidence>
<organism evidence="14 15">
    <name type="scientific">Branchiostoma belcheri</name>
    <name type="common">Amphioxus</name>
    <dbReference type="NCBI Taxonomy" id="7741"/>
    <lineage>
        <taxon>Eukaryota</taxon>
        <taxon>Metazoa</taxon>
        <taxon>Chordata</taxon>
        <taxon>Cephalochordata</taxon>
        <taxon>Leptocardii</taxon>
        <taxon>Amphioxiformes</taxon>
        <taxon>Branchiostomatidae</taxon>
        <taxon>Branchiostoma</taxon>
    </lineage>
</organism>
<dbReference type="InterPro" id="IPR017978">
    <property type="entry name" value="GPCR_3_C"/>
</dbReference>
<dbReference type="KEGG" id="bbel:109482273"/>
<feature type="chain" id="PRO_5027903081" evidence="12">
    <location>
        <begin position="24"/>
        <end position="890"/>
    </location>
</feature>
<dbReference type="Pfam" id="PF00003">
    <property type="entry name" value="7tm_3"/>
    <property type="match status" value="1"/>
</dbReference>
<dbReference type="CDD" id="cd06366">
    <property type="entry name" value="PBP1_GABAb_receptor"/>
    <property type="match status" value="1"/>
</dbReference>
<feature type="region of interest" description="Disordered" evidence="10">
    <location>
        <begin position="732"/>
        <end position="766"/>
    </location>
</feature>
<feature type="transmembrane region" description="Helical" evidence="11">
    <location>
        <begin position="630"/>
        <end position="653"/>
    </location>
</feature>
<dbReference type="InterPro" id="IPR001828">
    <property type="entry name" value="ANF_lig-bd_rcpt"/>
</dbReference>
<evidence type="ECO:0000256" key="1">
    <source>
        <dbReference type="ARBA" id="ARBA00004141"/>
    </source>
</evidence>
<evidence type="ECO:0000256" key="12">
    <source>
        <dbReference type="SAM" id="SignalP"/>
    </source>
</evidence>
<feature type="compositionally biased region" description="Polar residues" evidence="10">
    <location>
        <begin position="732"/>
        <end position="741"/>
    </location>
</feature>
<comment type="subcellular location">
    <subcellularLocation>
        <location evidence="1">Membrane</location>
        <topology evidence="1">Multi-pass membrane protein</topology>
    </subcellularLocation>
</comment>
<evidence type="ECO:0000256" key="2">
    <source>
        <dbReference type="ARBA" id="ARBA00008991"/>
    </source>
</evidence>